<evidence type="ECO:0000313" key="2">
    <source>
        <dbReference type="EMBL" id="MBC8361072.1"/>
    </source>
</evidence>
<name>A0A8J6TIH8_9BACT</name>
<comment type="caution">
    <text evidence="2">The sequence shown here is derived from an EMBL/GenBank/DDBJ whole genome shotgun (WGS) entry which is preliminary data.</text>
</comment>
<evidence type="ECO:0000256" key="1">
    <source>
        <dbReference type="SAM" id="SignalP"/>
    </source>
</evidence>
<feature type="signal peptide" evidence="1">
    <location>
        <begin position="1"/>
        <end position="26"/>
    </location>
</feature>
<reference evidence="2 3" key="1">
    <citation type="submission" date="2020-08" db="EMBL/GenBank/DDBJ databases">
        <title>Bridging the membrane lipid divide: bacteria of the FCB group superphylum have the potential to synthesize archaeal ether lipids.</title>
        <authorList>
            <person name="Villanueva L."/>
            <person name="Von Meijenfeldt F.A.B."/>
            <person name="Westbye A.B."/>
            <person name="Yadav S."/>
            <person name="Hopmans E.C."/>
            <person name="Dutilh B.E."/>
            <person name="Sinninghe Damste J.S."/>
        </authorList>
    </citation>
    <scope>NUCLEOTIDE SEQUENCE [LARGE SCALE GENOMIC DNA]</scope>
    <source>
        <strain evidence="2">NIOZ-UU30</strain>
    </source>
</reference>
<protein>
    <recommendedName>
        <fullName evidence="4">Glycine zipper domain-containing protein</fullName>
    </recommendedName>
</protein>
<organism evidence="2 3">
    <name type="scientific">Candidatus Desulfatibia profunda</name>
    <dbReference type="NCBI Taxonomy" id="2841695"/>
    <lineage>
        <taxon>Bacteria</taxon>
        <taxon>Pseudomonadati</taxon>
        <taxon>Thermodesulfobacteriota</taxon>
        <taxon>Desulfobacteria</taxon>
        <taxon>Desulfobacterales</taxon>
        <taxon>Desulfobacterales incertae sedis</taxon>
        <taxon>Candidatus Desulfatibia</taxon>
    </lineage>
</organism>
<keyword evidence="1" id="KW-0732">Signal</keyword>
<sequence length="243" mass="25815">MKRYIYMLLSSIFVIYSAGCSTSYKAKPLPFKTPASFENVVNIAGAQIAAKAFIEQKETREAFGFDILGAGMLPVQVVFDNQGPHSLEIVAQQTFLEDQKGNLWPVLSSQTAYERAAKYSKTKEIFKEGAYSGFLGAAAGSLLGAAVGIVTGENVAEAAGKGAAVGAAAGATLGGAGAYASDDARRSITSDLREKSLQNRAIEPKDLAYGFLFFPGEAGSAKQLRLQIQEKDTSVVHVLKLNF</sequence>
<gene>
    <name evidence="2" type="ORF">H8E23_06720</name>
</gene>
<evidence type="ECO:0000313" key="3">
    <source>
        <dbReference type="Proteomes" id="UP000603434"/>
    </source>
</evidence>
<accession>A0A8J6TIH8</accession>
<dbReference type="AlphaFoldDB" id="A0A8J6TIH8"/>
<proteinExistence type="predicted"/>
<dbReference type="Proteomes" id="UP000603434">
    <property type="component" value="Unassembled WGS sequence"/>
</dbReference>
<feature type="chain" id="PRO_5035177700" description="Glycine zipper domain-containing protein" evidence="1">
    <location>
        <begin position="27"/>
        <end position="243"/>
    </location>
</feature>
<evidence type="ECO:0008006" key="4">
    <source>
        <dbReference type="Google" id="ProtNLM"/>
    </source>
</evidence>
<dbReference type="EMBL" id="JACNJH010000119">
    <property type="protein sequence ID" value="MBC8361072.1"/>
    <property type="molecule type" value="Genomic_DNA"/>
</dbReference>